<feature type="compositionally biased region" description="Basic and acidic residues" evidence="4">
    <location>
        <begin position="726"/>
        <end position="750"/>
    </location>
</feature>
<gene>
    <name evidence="6" type="ORF">OBRU01_04179</name>
</gene>
<accession>A0A0L7LPK2</accession>
<feature type="compositionally biased region" description="Polar residues" evidence="4">
    <location>
        <begin position="3163"/>
        <end position="3174"/>
    </location>
</feature>
<evidence type="ECO:0000256" key="1">
    <source>
        <dbReference type="ARBA" id="ARBA00022884"/>
    </source>
</evidence>
<feature type="compositionally biased region" description="Basic and acidic residues" evidence="4">
    <location>
        <begin position="768"/>
        <end position="784"/>
    </location>
</feature>
<dbReference type="GO" id="GO:0003723">
    <property type="term" value="F:RNA binding"/>
    <property type="evidence" value="ECO:0007669"/>
    <property type="project" value="UniProtKB-UniRule"/>
</dbReference>
<dbReference type="Proteomes" id="UP000037510">
    <property type="component" value="Unassembled WGS sequence"/>
</dbReference>
<feature type="region of interest" description="Disordered" evidence="4">
    <location>
        <begin position="982"/>
        <end position="1016"/>
    </location>
</feature>
<feature type="region of interest" description="Disordered" evidence="4">
    <location>
        <begin position="2244"/>
        <end position="2264"/>
    </location>
</feature>
<dbReference type="InterPro" id="IPR035979">
    <property type="entry name" value="RBD_domain_sf"/>
</dbReference>
<feature type="region of interest" description="Disordered" evidence="4">
    <location>
        <begin position="3163"/>
        <end position="3186"/>
    </location>
</feature>
<feature type="compositionally biased region" description="Low complexity" evidence="4">
    <location>
        <begin position="1161"/>
        <end position="1174"/>
    </location>
</feature>
<feature type="compositionally biased region" description="Basic and acidic residues" evidence="4">
    <location>
        <begin position="1109"/>
        <end position="1126"/>
    </location>
</feature>
<feature type="compositionally biased region" description="Polar residues" evidence="4">
    <location>
        <begin position="1784"/>
        <end position="1803"/>
    </location>
</feature>
<feature type="compositionally biased region" description="Basic and acidic residues" evidence="4">
    <location>
        <begin position="1263"/>
        <end position="1275"/>
    </location>
</feature>
<feature type="compositionally biased region" description="Basic and acidic residues" evidence="4">
    <location>
        <begin position="463"/>
        <end position="485"/>
    </location>
</feature>
<feature type="compositionally biased region" description="Basic and acidic residues" evidence="4">
    <location>
        <begin position="1034"/>
        <end position="1055"/>
    </location>
</feature>
<feature type="compositionally biased region" description="Basic and acidic residues" evidence="4">
    <location>
        <begin position="3125"/>
        <end position="3136"/>
    </location>
</feature>
<feature type="compositionally biased region" description="Basic and acidic residues" evidence="4">
    <location>
        <begin position="1429"/>
        <end position="1439"/>
    </location>
</feature>
<dbReference type="SUPFAM" id="SSF54928">
    <property type="entry name" value="RNA-binding domain, RBD"/>
    <property type="match status" value="2"/>
</dbReference>
<keyword evidence="7" id="KW-1185">Reference proteome</keyword>
<feature type="compositionally biased region" description="Basic and acidic residues" evidence="4">
    <location>
        <begin position="1345"/>
        <end position="1358"/>
    </location>
</feature>
<feature type="region of interest" description="Disordered" evidence="4">
    <location>
        <begin position="2916"/>
        <end position="2953"/>
    </location>
</feature>
<name>A0A0L7LPK2_OPEBR</name>
<dbReference type="InterPro" id="IPR000504">
    <property type="entry name" value="RRM_dom"/>
</dbReference>
<feature type="region of interest" description="Disordered" evidence="4">
    <location>
        <begin position="1689"/>
        <end position="1721"/>
    </location>
</feature>
<feature type="region of interest" description="Disordered" evidence="4">
    <location>
        <begin position="1429"/>
        <end position="1449"/>
    </location>
</feature>
<sequence>MYILYVVGFRGGEDSSGGTTCPIAASAAAPANWRGTNDSATEYCRRGNTPATYGRYQRNNSTAPFSTPPSNVERTTPHNRWYASSERAGATGGESTPSTPGGGTESGRRRRHSGSASSRSDSSSPEPSDTSRASTPLTQPPLSHHNNHRTPTSLPHQWASTASGRPLAICVRNLPTRSTDSSLKDGLYHEYKKHGKVVWVKVVGQNADRYAVVRFKKPSDVEKALEVSQDKLFFGCKISVAPHQSGDDDAESAKPYETDIDEYHPKATRTLFIGNLEKDVTQQQLRDKFKHFGRIIEVDIKKGSGGGAGYAFCQYASISSVVEAIRAMDGEYIGGSRVKLGFGKPVATACVWVDGLTEHTEKQDAFYEQLEKHGGSAALAGSERLSSELTGRYLPSARHDSLRLDRFSRSERAGSITEPRGRPRTPSPDRSQQISCERRSPPALVDGDLESRSRDSASGTGDAESKSSFDTDEKDTGLENRRERSNSSASELTVKSEGLENIPMPLSKNTSDPNSDEDKKPDVSQNLYSDENCARDVMDMILKKVENGQKFDATLETTRKLSKYEFRKDEEHSRTTLYSENKFGKTEKLKKLDCTKNHTFDLGYGIKELIEHELQNHINESITVKAIEHELQNHINDSITVNSNREKTDFNNSDTIKLTEKDRNNSSSQIFHSTLFEKENILIEKPFEKTDVLSTANKPKHQDTEKNYDERMRNDRDKVRHNKAKEKHECDKEKSKNIKNEKGFEKNEKDNKIKEDNQTIDKGVNIKCIDRNIKEKSDRECEKTRHMHHRRDSKSEKDKRKDSEDTAHIKVKKEDKHKQEKTKKDNESKRDSKKESEFVKSRKSSRDESTREISRKDSTDSLTSRASHELKIKDIDVQEFKEDIKPKIKYIDQEDIKPKIKFTDQEDIKPKTKFTDQEDIKPKIKLTDLFIKLEKTKDFLITKDGFTKIKHENDKVITYNSSIDPHSTLTEHVIKPKADVIDKPRHHSVDSPSVDSKRKERLNSCSSLPSNIGHKRRISSQDNFDLLCEESKKIKSEPKIPERRESKDSRSGDRHKTTKFSKGHFAKIIESKTKDDKKNQVKPPDNSFGEVSDVIKDETTSMIHPIKKSPKDDGYDNTTNEHNDDIHNNLDFLALLELRSSEEDETQKALRKEMKEKKRIQQLQQIQELQLQQEVELGKYKEEKKQKSEDKKRENAREKRMSTERKSREDKGENSKRKNRKPGSDSSDSDEPKKHSIFDIIDDGPTYISMYDKVKARSCKNMQKQEEEKRQEKIKAKFSQLKQSRAKREEKKRSSWDEDSDSDPDAQRKKSSLDSSDDDDSITTQNTKRDKLQCSNIEFDEIKTEDYFSMPHDDDHRNKLSRKNSRTRIMSDSSDDLSSKNKCCNFKREDNKLNASDFESLSIKVENSNNYCDEKITKNTLFNLFGKSDSDDSKLKSSLENDNSYKPVSNKSYCNDLSSECESVSSSRNVDLRRKHKKKQKKHKSTYSDEENKIETSDTGAFDSEIKHKKSIKQRRHSSKKDKRKERIRDSNDTDEGRDDKIKIKMEKKSPDNIHVDYGNEIVTNNTKRDGKMEDIFGPLTDESENDNKHQNNKSDFSSHDYDSNFGMSEMTINSIEKEMKRKKEKRRKEKRWFRDDDNSLDVDAVGKAIEANLLTITDDTENIRSGIELKYIDGNLVKDVKVNSKYDKLKRESKEKRKKKKRTREERLGRKDHHYLYHPDPLDKSDHDIIESSLIDSVSNAMLLDIPLPNDINSADDKMEDCKSLSQSPSLPRLTESPPILIESSQDADVKSTISNTSNTALSGDDNSEFVVDGKDIEIEQIPMPPPFENIVQDISEVPLPADPAPTTINDDKPDALKSALSSDSDTSEDAVINISVNENETEKVEEKPVEKIDIPTSKADKKPEEKQRAVISQEETEDAVAALLGESFGGKIDTFSSYEEDESTSTHQADTENTTLSTGNIPEEDAEEMRQAVQNLNACEMEMKPDTPVSDSDLFIDTDTEEADETPQDAIEKLPGNVITSNQLNNNTEQTKRVEEPNVEGPRQKSKTEKPPVSSELLKTTQTETNVKNIESDVKIKLARRENVQIITSTATPVITSWTLTNNKIRDPQHIINIQSNMTSNKIVNESKSAHMTANIVQIKTSQPQNVQANNLVNPIMTPARPPYQVINQIVRPQSFNMQPRPQLSNMQPLAQSCNMQPRLQSLNMQPRLQQTLNMQPPTIKIPEPHILYQKSQGIVISPRIPNDPRMQSPKTSPQADGMTSPRLTNMTILTSTPQNSAGMMSPTSMLQRSPGQGQVTVVRMQQPPLSPIQTLHGVHGSRAMMSPNRPNSVLVQGGPLHYNRLPVTPVLTPISKQINVNSAMLQNKVGVTTTPLMTQHKNLTAENRKGDHGNILGNKNENAKIILSPTSLQHSNNPTVMAQNRLMTMQNAVHLGNINSALHLGNKVVINKMNAIPEKRENLIPKSTDHIVNHSPFGAPPMLHVAASHASSASIIQSGAKSMCNIQESNIINRGQQGSNVIHTFNSQRLMAPVSKNNVIQLDKSKITPSVLSMATMRPATVLTKAETSGITAVTNATHTNVSPMLLKPIGNIIMNTKPDRDAIEPNNYVVNELKSMEKIDPVPVKKPDSEQSVFLLKPSLPKSNTHENISKCETDFEELLKDNTNEIKVTNNPEKKLEVNVGKTTTLITPNNFPEKQILEANESNPHKKLQDISTTVRATSELPQKDEISTNEFIRNTIQNNLMSCKSSNAIVPSVNDMAIKSSEIRQEEINQKSNAVSKIVSTIEKGPNHKEEINKFDFMKVNILEDRKKDTVNQSDDIENQLRNLDEDMWSVKDLNIESVIKKVDSLCNDSIDCTQTNEDSRKNESLPEITAEKFTDTTRQSSELVTSANLDNIEKCDEDMNVDKVFNVTAKRGGRNVRGKRGQKGQERVQTRQISKSSRGTSAKRGRGRAKIDKKLKNLANSSAHTLPGDVYDFHEDSGDETSKSESRPRLILTIKSPLSGQVGVTATSTLSITQKDQNKITEKFNKEEKNEDFVSPSTNTRKSRRLQEKDVHRNVVDDVGEDGGPLAQGRPAKRRATRQTGGKATNISDKANSTDTRKSPRGNKRTRDRSLSEASVESGDGEARKDEITREPKVARLEERLAQAETEPPLQIARPAMQPYSSPAAHSQSGPAPAPPAAPPAAPLTAPPIVPLVPPPIISTAPVPSDGMYPHFSHQHYQMYQHHFRATQHESRATPSPFTR</sequence>
<feature type="region of interest" description="Disordered" evidence="4">
    <location>
        <begin position="1465"/>
        <end position="1606"/>
    </location>
</feature>
<feature type="compositionally biased region" description="Basic and acidic residues" evidence="4">
    <location>
        <begin position="1538"/>
        <end position="1555"/>
    </location>
</feature>
<feature type="region of interest" description="Disordered" evidence="4">
    <location>
        <begin position="1345"/>
        <end position="1379"/>
    </location>
</feature>
<evidence type="ECO:0000313" key="6">
    <source>
        <dbReference type="EMBL" id="KOB77360.1"/>
    </source>
</evidence>
<feature type="region of interest" description="Disordered" evidence="4">
    <location>
        <begin position="3027"/>
        <end position="3136"/>
    </location>
</feature>
<dbReference type="Pfam" id="PF00076">
    <property type="entry name" value="RRM_1"/>
    <property type="match status" value="2"/>
</dbReference>
<feature type="region of interest" description="Disordered" evidence="4">
    <location>
        <begin position="1938"/>
        <end position="1969"/>
    </location>
</feature>
<feature type="compositionally biased region" description="Basic and acidic residues" evidence="4">
    <location>
        <begin position="3027"/>
        <end position="3036"/>
    </location>
</feature>
<feature type="compositionally biased region" description="Basic and acidic residues" evidence="4">
    <location>
        <begin position="982"/>
        <end position="1002"/>
    </location>
</feature>
<dbReference type="Gene3D" id="3.30.70.330">
    <property type="match status" value="2"/>
</dbReference>
<feature type="compositionally biased region" description="Basic and acidic residues" evidence="4">
    <location>
        <begin position="1882"/>
        <end position="1910"/>
    </location>
</feature>
<feature type="compositionally biased region" description="Low complexity" evidence="4">
    <location>
        <begin position="114"/>
        <end position="134"/>
    </location>
</feature>
<dbReference type="FunFam" id="3.30.70.330:FF:000088">
    <property type="entry name" value="msx2-interacting protein-like isoform X1"/>
    <property type="match status" value="1"/>
</dbReference>
<feature type="region of interest" description="Disordered" evidence="4">
    <location>
        <begin position="1842"/>
        <end position="1917"/>
    </location>
</feature>
<feature type="compositionally biased region" description="Basic and acidic residues" evidence="4">
    <location>
        <begin position="3049"/>
        <end position="3060"/>
    </location>
</feature>
<feature type="region of interest" description="Disordered" evidence="4">
    <location>
        <begin position="767"/>
        <end position="868"/>
    </location>
</feature>
<dbReference type="PANTHER" id="PTHR23189">
    <property type="entry name" value="RNA RECOGNITION MOTIF-CONTAINING"/>
    <property type="match status" value="1"/>
</dbReference>
<feature type="region of interest" description="Disordered" evidence="4">
    <location>
        <begin position="1756"/>
        <end position="1809"/>
    </location>
</feature>
<proteinExistence type="predicted"/>
<feature type="region of interest" description="Disordered" evidence="4">
    <location>
        <begin position="404"/>
        <end position="531"/>
    </location>
</feature>
<feature type="compositionally biased region" description="Polar residues" evidence="4">
    <location>
        <begin position="3082"/>
        <end position="3098"/>
    </location>
</feature>
<feature type="compositionally biased region" description="Basic and acidic residues" evidence="4">
    <location>
        <begin position="1176"/>
        <end position="1216"/>
    </location>
</feature>
<feature type="compositionally biased region" description="Basic and acidic residues" evidence="4">
    <location>
        <begin position="1146"/>
        <end position="1156"/>
    </location>
</feature>
<evidence type="ECO:0000256" key="2">
    <source>
        <dbReference type="PROSITE-ProRule" id="PRU00176"/>
    </source>
</evidence>
<reference evidence="6 7" key="1">
    <citation type="journal article" date="2015" name="Genome Biol. Evol.">
        <title>The genome of winter moth (Operophtera brumata) provides a genomic perspective on sexual dimorphism and phenology.</title>
        <authorList>
            <person name="Derks M.F."/>
            <person name="Smit S."/>
            <person name="Salis L."/>
            <person name="Schijlen E."/>
            <person name="Bossers A."/>
            <person name="Mateman C."/>
            <person name="Pijl A.S."/>
            <person name="de Ridder D."/>
            <person name="Groenen M.A."/>
            <person name="Visser M.E."/>
            <person name="Megens H.J."/>
        </authorList>
    </citation>
    <scope>NUCLEOTIDE SEQUENCE [LARGE SCALE GENOMIC DNA]</scope>
    <source>
        <strain evidence="6">WM2013NL</strain>
        <tissue evidence="6">Head and thorax</tissue>
    </source>
</reference>
<feature type="region of interest" description="Disordered" evidence="4">
    <location>
        <begin position="50"/>
        <end position="159"/>
    </location>
</feature>
<feature type="compositionally biased region" description="Basic and acidic residues" evidence="4">
    <location>
        <begin position="2975"/>
        <end position="2992"/>
    </location>
</feature>
<evidence type="ECO:0000259" key="5">
    <source>
        <dbReference type="PROSITE" id="PS50102"/>
    </source>
</evidence>
<feature type="domain" description="RRM" evidence="5">
    <location>
        <begin position="167"/>
        <end position="245"/>
    </location>
</feature>
<feature type="compositionally biased region" description="Basic residues" evidence="4">
    <location>
        <begin position="1056"/>
        <end position="1065"/>
    </location>
</feature>
<feature type="compositionally biased region" description="Basic and acidic residues" evidence="4">
    <location>
        <begin position="1286"/>
        <end position="1296"/>
    </location>
</feature>
<feature type="compositionally biased region" description="Polar residues" evidence="4">
    <location>
        <begin position="149"/>
        <end position="159"/>
    </location>
</feature>
<evidence type="ECO:0000256" key="3">
    <source>
        <dbReference type="SAM" id="Coils"/>
    </source>
</evidence>
<feature type="compositionally biased region" description="Polar residues" evidence="4">
    <location>
        <begin position="2934"/>
        <end position="2944"/>
    </location>
</feature>
<feature type="region of interest" description="Disordered" evidence="4">
    <location>
        <begin position="1260"/>
        <end position="1330"/>
    </location>
</feature>
<dbReference type="STRING" id="104452.A0A0L7LPK2"/>
<dbReference type="InterPro" id="IPR012677">
    <property type="entry name" value="Nucleotide-bd_a/b_plait_sf"/>
</dbReference>
<feature type="region of interest" description="Disordered" evidence="4">
    <location>
        <begin position="1142"/>
        <end position="1247"/>
    </location>
</feature>
<keyword evidence="1 2" id="KW-0694">RNA-binding</keyword>
<feature type="compositionally biased region" description="Basic and acidic residues" evidence="4">
    <location>
        <begin position="700"/>
        <end position="718"/>
    </location>
</feature>
<feature type="compositionally biased region" description="Pro residues" evidence="4">
    <location>
        <begin position="3176"/>
        <end position="3186"/>
    </location>
</feature>
<dbReference type="EMBL" id="JTDY01000399">
    <property type="protein sequence ID" value="KOB77360.1"/>
    <property type="molecule type" value="Genomic_DNA"/>
</dbReference>
<comment type="caution">
    <text evidence="6">The sequence shown here is derived from an EMBL/GenBank/DDBJ whole genome shotgun (WGS) entry which is preliminary data.</text>
</comment>
<feature type="compositionally biased region" description="Polar residues" evidence="4">
    <location>
        <begin position="2020"/>
        <end position="2031"/>
    </location>
</feature>
<feature type="compositionally biased region" description="Basic residues" evidence="4">
    <location>
        <begin position="1473"/>
        <end position="1485"/>
    </location>
</feature>
<feature type="region of interest" description="Disordered" evidence="4">
    <location>
        <begin position="2003"/>
        <end position="2059"/>
    </location>
</feature>
<feature type="compositionally biased region" description="Basic and acidic residues" evidence="4">
    <location>
        <begin position="1067"/>
        <end position="1079"/>
    </location>
</feature>
<protein>
    <submittedName>
        <fullName evidence="6">Protein split ends</fullName>
    </submittedName>
</protein>
<feature type="compositionally biased region" description="Basic and acidic residues" evidence="4">
    <location>
        <begin position="1486"/>
        <end position="1496"/>
    </location>
</feature>
<dbReference type="SMART" id="SM00360">
    <property type="entry name" value="RRM"/>
    <property type="match status" value="2"/>
</dbReference>
<feature type="compositionally biased region" description="Basic and acidic residues" evidence="4">
    <location>
        <begin position="1704"/>
        <end position="1721"/>
    </location>
</feature>
<feature type="compositionally biased region" description="Basic and acidic residues" evidence="4">
    <location>
        <begin position="2032"/>
        <end position="2052"/>
    </location>
</feature>
<feature type="compositionally biased region" description="Basic residues" evidence="4">
    <location>
        <begin position="2916"/>
        <end position="2926"/>
    </location>
</feature>
<feature type="compositionally biased region" description="Polar residues" evidence="4">
    <location>
        <begin position="1440"/>
        <end position="1449"/>
    </location>
</feature>
<feature type="region of interest" description="Disordered" evidence="4">
    <location>
        <begin position="1034"/>
        <end position="1126"/>
    </location>
</feature>
<organism evidence="6 7">
    <name type="scientific">Operophtera brumata</name>
    <name type="common">Winter moth</name>
    <name type="synonym">Phalaena brumata</name>
    <dbReference type="NCBI Taxonomy" id="104452"/>
    <lineage>
        <taxon>Eukaryota</taxon>
        <taxon>Metazoa</taxon>
        <taxon>Ecdysozoa</taxon>
        <taxon>Arthropoda</taxon>
        <taxon>Hexapoda</taxon>
        <taxon>Insecta</taxon>
        <taxon>Pterygota</taxon>
        <taxon>Neoptera</taxon>
        <taxon>Endopterygota</taxon>
        <taxon>Lepidoptera</taxon>
        <taxon>Glossata</taxon>
        <taxon>Ditrysia</taxon>
        <taxon>Geometroidea</taxon>
        <taxon>Geometridae</taxon>
        <taxon>Larentiinae</taxon>
        <taxon>Operophtera</taxon>
    </lineage>
</organism>
<feature type="region of interest" description="Disordered" evidence="4">
    <location>
        <begin position="692"/>
        <end position="750"/>
    </location>
</feature>
<feature type="region of interest" description="Disordered" evidence="4">
    <location>
        <begin position="2966"/>
        <end position="2993"/>
    </location>
</feature>
<dbReference type="PROSITE" id="PS50102">
    <property type="entry name" value="RRM"/>
    <property type="match status" value="2"/>
</dbReference>
<feature type="domain" description="RRM" evidence="5">
    <location>
        <begin position="269"/>
        <end position="345"/>
    </location>
</feature>
<evidence type="ECO:0000313" key="7">
    <source>
        <dbReference type="Proteomes" id="UP000037510"/>
    </source>
</evidence>
<keyword evidence="3" id="KW-0175">Coiled coil</keyword>
<feature type="compositionally biased region" description="Polar residues" evidence="4">
    <location>
        <begin position="57"/>
        <end position="74"/>
    </location>
</feature>
<evidence type="ECO:0000256" key="4">
    <source>
        <dbReference type="SAM" id="MobiDB-lite"/>
    </source>
</evidence>
<feature type="compositionally biased region" description="Polar residues" evidence="4">
    <location>
        <begin position="1947"/>
        <end position="1962"/>
    </location>
</feature>
<feature type="compositionally biased region" description="Basic residues" evidence="4">
    <location>
        <begin position="1507"/>
        <end position="1524"/>
    </location>
</feature>
<feature type="coiled-coil region" evidence="3">
    <location>
        <begin position="2803"/>
        <end position="2830"/>
    </location>
</feature>
<feature type="compositionally biased region" description="Basic and acidic residues" evidence="4">
    <location>
        <begin position="793"/>
        <end position="859"/>
    </location>
</feature>